<comment type="caution">
    <text evidence="2">The sequence shown here is derived from an EMBL/GenBank/DDBJ whole genome shotgun (WGS) entry which is preliminary data.</text>
</comment>
<reference evidence="2 3" key="1">
    <citation type="journal article" date="2020" name="Nature">
        <title>Six reference-quality genomes reveal evolution of bat adaptations.</title>
        <authorList>
            <person name="Jebb D."/>
            <person name="Huang Z."/>
            <person name="Pippel M."/>
            <person name="Hughes G.M."/>
            <person name="Lavrichenko K."/>
            <person name="Devanna P."/>
            <person name="Winkler S."/>
            <person name="Jermiin L.S."/>
            <person name="Skirmuntt E.C."/>
            <person name="Katzourakis A."/>
            <person name="Burkitt-Gray L."/>
            <person name="Ray D.A."/>
            <person name="Sullivan K.A.M."/>
            <person name="Roscito J.G."/>
            <person name="Kirilenko B.M."/>
            <person name="Davalos L.M."/>
            <person name="Corthals A.P."/>
            <person name="Power M.L."/>
            <person name="Jones G."/>
            <person name="Ransome R.D."/>
            <person name="Dechmann D.K.N."/>
            <person name="Locatelli A.G."/>
            <person name="Puechmaille S.J."/>
            <person name="Fedrigo O."/>
            <person name="Jarvis E.D."/>
            <person name="Hiller M."/>
            <person name="Vernes S.C."/>
            <person name="Myers E.W."/>
            <person name="Teeling E.C."/>
        </authorList>
    </citation>
    <scope>NUCLEOTIDE SEQUENCE [LARGE SCALE GENOMIC DNA]</scope>
    <source>
        <strain evidence="2">MRouAeg1</strain>
        <tissue evidence="2">Muscle</tissue>
    </source>
</reference>
<organism evidence="2 3">
    <name type="scientific">Rousettus aegyptiacus</name>
    <name type="common">Egyptian fruit bat</name>
    <name type="synonym">Pteropus aegyptiacus</name>
    <dbReference type="NCBI Taxonomy" id="9407"/>
    <lineage>
        <taxon>Eukaryota</taxon>
        <taxon>Metazoa</taxon>
        <taxon>Chordata</taxon>
        <taxon>Craniata</taxon>
        <taxon>Vertebrata</taxon>
        <taxon>Euteleostomi</taxon>
        <taxon>Mammalia</taxon>
        <taxon>Eutheria</taxon>
        <taxon>Laurasiatheria</taxon>
        <taxon>Chiroptera</taxon>
        <taxon>Yinpterochiroptera</taxon>
        <taxon>Pteropodoidea</taxon>
        <taxon>Pteropodidae</taxon>
        <taxon>Rousettinae</taxon>
        <taxon>Rousettus</taxon>
    </lineage>
</organism>
<name>A0A7J8H0M5_ROUAE</name>
<dbReference type="AlphaFoldDB" id="A0A7J8H0M5"/>
<evidence type="ECO:0000313" key="2">
    <source>
        <dbReference type="EMBL" id="KAF6465718.1"/>
    </source>
</evidence>
<proteinExistence type="predicted"/>
<feature type="region of interest" description="Disordered" evidence="1">
    <location>
        <begin position="54"/>
        <end position="73"/>
    </location>
</feature>
<gene>
    <name evidence="2" type="ORF">HJG63_011141</name>
</gene>
<evidence type="ECO:0000256" key="1">
    <source>
        <dbReference type="SAM" id="MobiDB-lite"/>
    </source>
</evidence>
<dbReference type="Proteomes" id="UP000593571">
    <property type="component" value="Unassembled WGS sequence"/>
</dbReference>
<evidence type="ECO:0000313" key="3">
    <source>
        <dbReference type="Proteomes" id="UP000593571"/>
    </source>
</evidence>
<keyword evidence="3" id="KW-1185">Reference proteome</keyword>
<protein>
    <submittedName>
        <fullName evidence="2">Uncharacterized protein</fullName>
    </submittedName>
</protein>
<dbReference type="EMBL" id="JACASE010000005">
    <property type="protein sequence ID" value="KAF6465718.1"/>
    <property type="molecule type" value="Genomic_DNA"/>
</dbReference>
<sequence>MTSAGTSLASAGPGPAWEWLKVKDESPLGWEGAGEAWGLPPSTPWRRASLLCGGTSAPGDLSGPHPPAPGTAPLATAADLSPQALPTTNLLRVCVGLRAAGLSQRRAPCGVASGVWLLPLCRRCSTFPALWPGSVLLLK</sequence>
<accession>A0A7J8H0M5</accession>